<name>A0AAQ3TRE0_PASNO</name>
<evidence type="ECO:0000256" key="1">
    <source>
        <dbReference type="ARBA" id="ARBA00022737"/>
    </source>
</evidence>
<dbReference type="SUPFAM" id="SSF54791">
    <property type="entry name" value="Eukaryotic type KH-domain (KH-domain type I)"/>
    <property type="match status" value="3"/>
</dbReference>
<evidence type="ECO:0000259" key="4">
    <source>
        <dbReference type="SMART" id="SM00322"/>
    </source>
</evidence>
<dbReference type="AlphaFoldDB" id="A0AAQ3TRE0"/>
<feature type="region of interest" description="Disordered" evidence="3">
    <location>
        <begin position="307"/>
        <end position="340"/>
    </location>
</feature>
<sequence length="485" mass="53640">MEAAPPPPSEDEVLIDDFEFDEEDPEELEPWGSSSDSEPERPNPPLRASPKPEPPALPPRAPMVEEAEEEKGVVEEAARPRWPGRPGASVFRLVVPADKGGAVIGHRGEAVQRLRHETRAHVHVFDPAHGAASRIVLVFAPEEVEAELSPAMDAAIKVFKRINGIEEINSFGTLSASAPEICSARLLVPREQALHLIGKKGVTINSIQGSTGAAIRIIDEDEVMSVESVDERIVDIRGAPHMVHDALKRVLELLRKFLVHHSALRLHLFQRKYQGLAQTLYTSKENQVTDDYLLAVNQDVLLSDQRSHRNPIGHRPLYGHDPSHCDPYSSDISQRSHGNPKARRFLCGRDPSSRGQYSPELSQPIDSLITKVTHTMQLALQYAEEIIGVKGENIEFIESVSGATVDFEEIGDYLEEVLIIIKGSPSQVQTAQELVQLGDGIFCDCWLQILEKGQLWGFAGARGLAQFEATATFSEVVWLVEVVFF</sequence>
<evidence type="ECO:0000313" key="6">
    <source>
        <dbReference type="Proteomes" id="UP001341281"/>
    </source>
</evidence>
<protein>
    <recommendedName>
        <fullName evidence="4">K Homology domain-containing protein</fullName>
    </recommendedName>
</protein>
<dbReference type="EMBL" id="CP144750">
    <property type="protein sequence ID" value="WVZ79049.1"/>
    <property type="molecule type" value="Genomic_DNA"/>
</dbReference>
<accession>A0AAQ3TRE0</accession>
<evidence type="ECO:0000256" key="2">
    <source>
        <dbReference type="PROSITE-ProRule" id="PRU00117"/>
    </source>
</evidence>
<feature type="compositionally biased region" description="Acidic residues" evidence="3">
    <location>
        <begin position="9"/>
        <end position="29"/>
    </location>
</feature>
<dbReference type="InterPro" id="IPR004088">
    <property type="entry name" value="KH_dom_type_1"/>
</dbReference>
<dbReference type="PANTHER" id="PTHR10288">
    <property type="entry name" value="KH DOMAIN CONTAINING RNA BINDING PROTEIN"/>
    <property type="match status" value="1"/>
</dbReference>
<feature type="domain" description="K Homology" evidence="4">
    <location>
        <begin position="370"/>
        <end position="440"/>
    </location>
</feature>
<feature type="compositionally biased region" description="Basic and acidic residues" evidence="3">
    <location>
        <begin position="70"/>
        <end position="79"/>
    </location>
</feature>
<dbReference type="CDD" id="cd22459">
    <property type="entry name" value="KH-I_PEPPER_rpt1_like"/>
    <property type="match status" value="1"/>
</dbReference>
<organism evidence="5 6">
    <name type="scientific">Paspalum notatum var. saurae</name>
    <dbReference type="NCBI Taxonomy" id="547442"/>
    <lineage>
        <taxon>Eukaryota</taxon>
        <taxon>Viridiplantae</taxon>
        <taxon>Streptophyta</taxon>
        <taxon>Embryophyta</taxon>
        <taxon>Tracheophyta</taxon>
        <taxon>Spermatophyta</taxon>
        <taxon>Magnoliopsida</taxon>
        <taxon>Liliopsida</taxon>
        <taxon>Poales</taxon>
        <taxon>Poaceae</taxon>
        <taxon>PACMAD clade</taxon>
        <taxon>Panicoideae</taxon>
        <taxon>Andropogonodae</taxon>
        <taxon>Paspaleae</taxon>
        <taxon>Paspalinae</taxon>
        <taxon>Paspalum</taxon>
    </lineage>
</organism>
<dbReference type="GO" id="GO:0003723">
    <property type="term" value="F:RNA binding"/>
    <property type="evidence" value="ECO:0007669"/>
    <property type="project" value="UniProtKB-UniRule"/>
</dbReference>
<keyword evidence="6" id="KW-1185">Reference proteome</keyword>
<dbReference type="InterPro" id="IPR036612">
    <property type="entry name" value="KH_dom_type_1_sf"/>
</dbReference>
<dbReference type="InterPro" id="IPR004087">
    <property type="entry name" value="KH_dom"/>
</dbReference>
<gene>
    <name evidence="5" type="ORF">U9M48_026676</name>
</gene>
<feature type="region of interest" description="Disordered" evidence="3">
    <location>
        <begin position="1"/>
        <end position="81"/>
    </location>
</feature>
<keyword evidence="2" id="KW-0694">RNA-binding</keyword>
<proteinExistence type="predicted"/>
<dbReference type="PROSITE" id="PS50084">
    <property type="entry name" value="KH_TYPE_1"/>
    <property type="match status" value="3"/>
</dbReference>
<dbReference type="Gene3D" id="3.30.1370.10">
    <property type="entry name" value="K Homology domain, type 1"/>
    <property type="match status" value="1"/>
</dbReference>
<reference evidence="5 6" key="1">
    <citation type="submission" date="2024-02" db="EMBL/GenBank/DDBJ databases">
        <title>High-quality chromosome-scale genome assembly of Pensacola bahiagrass (Paspalum notatum Flugge var. saurae).</title>
        <authorList>
            <person name="Vega J.M."/>
            <person name="Podio M."/>
            <person name="Orjuela J."/>
            <person name="Siena L.A."/>
            <person name="Pessino S.C."/>
            <person name="Combes M.C."/>
            <person name="Mariac C."/>
            <person name="Albertini E."/>
            <person name="Pupilli F."/>
            <person name="Ortiz J.P.A."/>
            <person name="Leblanc O."/>
        </authorList>
    </citation>
    <scope>NUCLEOTIDE SEQUENCE [LARGE SCALE GENOMIC DNA]</scope>
    <source>
        <strain evidence="5">R1</strain>
        <tissue evidence="5">Leaf</tissue>
    </source>
</reference>
<evidence type="ECO:0000256" key="3">
    <source>
        <dbReference type="SAM" id="MobiDB-lite"/>
    </source>
</evidence>
<feature type="domain" description="K Homology" evidence="4">
    <location>
        <begin position="87"/>
        <end position="160"/>
    </location>
</feature>
<dbReference type="Pfam" id="PF00013">
    <property type="entry name" value="KH_1"/>
    <property type="match status" value="3"/>
</dbReference>
<feature type="domain" description="K Homology" evidence="4">
    <location>
        <begin position="180"/>
        <end position="255"/>
    </location>
</feature>
<evidence type="ECO:0000313" key="5">
    <source>
        <dbReference type="EMBL" id="WVZ79049.1"/>
    </source>
</evidence>
<dbReference type="Proteomes" id="UP001341281">
    <property type="component" value="Chromosome 06"/>
</dbReference>
<dbReference type="SMART" id="SM00322">
    <property type="entry name" value="KH"/>
    <property type="match status" value="3"/>
</dbReference>
<keyword evidence="1" id="KW-0677">Repeat</keyword>
<dbReference type="Gene3D" id="3.30.310.210">
    <property type="match status" value="1"/>
</dbReference>
<feature type="compositionally biased region" description="Pro residues" evidence="3">
    <location>
        <begin position="42"/>
        <end position="61"/>
    </location>
</feature>